<gene>
    <name evidence="1" type="ORF">A2Y62_04625</name>
</gene>
<dbReference type="AlphaFoldDB" id="A0A1F5VNU2"/>
<organism evidence="1 2">
    <name type="scientific">Candidatus Fischerbacteria bacterium RBG_13_37_8</name>
    <dbReference type="NCBI Taxonomy" id="1817863"/>
    <lineage>
        <taxon>Bacteria</taxon>
        <taxon>Candidatus Fischeribacteriota</taxon>
    </lineage>
</organism>
<dbReference type="EMBL" id="MFGW01000120">
    <property type="protein sequence ID" value="OGF65070.1"/>
    <property type="molecule type" value="Genomic_DNA"/>
</dbReference>
<proteinExistence type="predicted"/>
<dbReference type="STRING" id="1817863.A2Y62_04625"/>
<name>A0A1F5VNU2_9BACT</name>
<protein>
    <submittedName>
        <fullName evidence="1">Uncharacterized protein</fullName>
    </submittedName>
</protein>
<comment type="caution">
    <text evidence="1">The sequence shown here is derived from an EMBL/GenBank/DDBJ whole genome shotgun (WGS) entry which is preliminary data.</text>
</comment>
<sequence length="485" mass="55370">MKKKSNSQPHAGRSQKEYPFIPRIINPVKMEQVIIFSADEAVRQSHRTVQAQMPWTDVTVLVNPLAVSALSSDRASVLILDDVAINLIDADKIRRNNSNLVIVLVSYHKLIHCAPPTVAAKEFPNTVLADLVFAVDRYELTPDHIITSIVRAAEDYLNIEKHSDSRRFIVLIVDDEPSWPSQFLPTLYTIIGQRACVKITRTYEEAIRFLFGAEDENAISKNYHACGFGDKVICLITDIFFPRGEELNCDAGKDLIRLVNKYYARIPIIIASKAKEAAELAPAEFVLPKGDPGSLEMLRNYIHDFTGMGDFVIHDEHGKVLHRLKNLHDIYNLLLQAESENPDAERLRLIMKTYGEKDKFSTWFYMHSLRELGDELRPQKHRGKKMITVLRTALKHEMQRMHHTPLIVGDIKVFTLRQLLDMLQVIPPEILAPYSDNDIISSWLDRKGHTELAEELRPIHGTGSSLVQELTAAIKKWIRIYEKTK</sequence>
<evidence type="ECO:0000313" key="1">
    <source>
        <dbReference type="EMBL" id="OGF65070.1"/>
    </source>
</evidence>
<dbReference type="Proteomes" id="UP000178943">
    <property type="component" value="Unassembled WGS sequence"/>
</dbReference>
<evidence type="ECO:0000313" key="2">
    <source>
        <dbReference type="Proteomes" id="UP000178943"/>
    </source>
</evidence>
<reference evidence="1 2" key="1">
    <citation type="journal article" date="2016" name="Nat. Commun.">
        <title>Thousands of microbial genomes shed light on interconnected biogeochemical processes in an aquifer system.</title>
        <authorList>
            <person name="Anantharaman K."/>
            <person name="Brown C.T."/>
            <person name="Hug L.A."/>
            <person name="Sharon I."/>
            <person name="Castelle C.J."/>
            <person name="Probst A.J."/>
            <person name="Thomas B.C."/>
            <person name="Singh A."/>
            <person name="Wilkins M.J."/>
            <person name="Karaoz U."/>
            <person name="Brodie E.L."/>
            <person name="Williams K.H."/>
            <person name="Hubbard S.S."/>
            <person name="Banfield J.F."/>
        </authorList>
    </citation>
    <scope>NUCLEOTIDE SEQUENCE [LARGE SCALE GENOMIC DNA]</scope>
</reference>
<accession>A0A1F5VNU2</accession>